<feature type="region of interest" description="Disordered" evidence="5">
    <location>
        <begin position="343"/>
        <end position="367"/>
    </location>
</feature>
<evidence type="ECO:0000256" key="5">
    <source>
        <dbReference type="SAM" id="MobiDB-lite"/>
    </source>
</evidence>
<feature type="compositionally biased region" description="Basic and acidic residues" evidence="5">
    <location>
        <begin position="351"/>
        <end position="360"/>
    </location>
</feature>
<keyword evidence="8" id="KW-1185">Reference proteome</keyword>
<dbReference type="AlphaFoldDB" id="A0AAV0PVV7"/>
<accession>A0AAV0PVV7</accession>
<evidence type="ECO:0000313" key="8">
    <source>
        <dbReference type="Proteomes" id="UP001154282"/>
    </source>
</evidence>
<dbReference type="GO" id="GO:0005634">
    <property type="term" value="C:nucleus"/>
    <property type="evidence" value="ECO:0007669"/>
    <property type="project" value="UniProtKB-SubCell"/>
</dbReference>
<gene>
    <name evidence="7" type="ORF">LITE_LOCUS39984</name>
</gene>
<evidence type="ECO:0000256" key="3">
    <source>
        <dbReference type="ARBA" id="ARBA00023163"/>
    </source>
</evidence>
<sequence length="367" mass="41264">MSNYLKLRDKHKRSRVMFKQESTSSMHPDSRLDGRSSVDDDVSFFPEVMFMSNCVPDSALPPIVRVQDNNKIEFRGVLDSLPQTRNAVMIERLGISVEQGGSSHRRKNGSDGNRKMLSQDQAQQISSKVVARMLARVGFDGAMEVPVDVLSQLLGCHMSKLGHTLKVLADSYRKQCSAVELLKMFLQTLGHSNLGPLMELIKDGMLRQAHPQMQQMMHPQGLTFQQQQQLERMRRRQQQSAPRPTMDMVEKERPPMAQVKIESAPDLPLDNNINAFNNTAMHARHHPQMQQLRQQQLAAMSNLHAQTGSNQLRQFTSLQVPQIQSPPNMGIVRAPPVKVEGFQELMGGDGTSKHDSEDGNKLTSPSK</sequence>
<keyword evidence="2" id="KW-0805">Transcription regulation</keyword>
<protein>
    <recommendedName>
        <fullName evidence="6">Bromodomain associated domain-containing protein</fullName>
    </recommendedName>
</protein>
<dbReference type="PANTHER" id="PTHR37604:SF1">
    <property type="entry name" value="TRANSCRIPTION INITIATION FACTOR TFIID SUBUNIT"/>
    <property type="match status" value="1"/>
</dbReference>
<evidence type="ECO:0000256" key="2">
    <source>
        <dbReference type="ARBA" id="ARBA00023015"/>
    </source>
</evidence>
<evidence type="ECO:0000256" key="1">
    <source>
        <dbReference type="ARBA" id="ARBA00004123"/>
    </source>
</evidence>
<dbReference type="Gene3D" id="1.10.20.10">
    <property type="entry name" value="Histone, subunit A"/>
    <property type="match status" value="1"/>
</dbReference>
<evidence type="ECO:0000256" key="4">
    <source>
        <dbReference type="ARBA" id="ARBA00023242"/>
    </source>
</evidence>
<comment type="caution">
    <text evidence="7">The sequence shown here is derived from an EMBL/GenBank/DDBJ whole genome shotgun (WGS) entry which is preliminary data.</text>
</comment>
<dbReference type="InterPro" id="IPR009072">
    <property type="entry name" value="Histone-fold"/>
</dbReference>
<comment type="subcellular location">
    <subcellularLocation>
        <location evidence="1">Nucleus</location>
    </subcellularLocation>
</comment>
<dbReference type="PANTHER" id="PTHR37604">
    <property type="entry name" value="TRANSCRIPTION INITIATION FACTOR TFIID SUBUNIT"/>
    <property type="match status" value="1"/>
</dbReference>
<keyword evidence="4" id="KW-0539">Nucleus</keyword>
<name>A0AAV0PVV7_9ROSI</name>
<feature type="compositionally biased region" description="Basic and acidic residues" evidence="5">
    <location>
        <begin position="28"/>
        <end position="37"/>
    </location>
</feature>
<proteinExistence type="predicted"/>
<evidence type="ECO:0000259" key="6">
    <source>
        <dbReference type="Pfam" id="PF07524"/>
    </source>
</evidence>
<evidence type="ECO:0000313" key="7">
    <source>
        <dbReference type="EMBL" id="CAI0474293.1"/>
    </source>
</evidence>
<organism evidence="7 8">
    <name type="scientific">Linum tenue</name>
    <dbReference type="NCBI Taxonomy" id="586396"/>
    <lineage>
        <taxon>Eukaryota</taxon>
        <taxon>Viridiplantae</taxon>
        <taxon>Streptophyta</taxon>
        <taxon>Embryophyta</taxon>
        <taxon>Tracheophyta</taxon>
        <taxon>Spermatophyta</taxon>
        <taxon>Magnoliopsida</taxon>
        <taxon>eudicotyledons</taxon>
        <taxon>Gunneridae</taxon>
        <taxon>Pentapetalae</taxon>
        <taxon>rosids</taxon>
        <taxon>fabids</taxon>
        <taxon>Malpighiales</taxon>
        <taxon>Linaceae</taxon>
        <taxon>Linum</taxon>
    </lineage>
</organism>
<keyword evidence="3" id="KW-0804">Transcription</keyword>
<feature type="region of interest" description="Disordered" evidence="5">
    <location>
        <begin position="17"/>
        <end position="37"/>
    </location>
</feature>
<reference evidence="7" key="1">
    <citation type="submission" date="2022-08" db="EMBL/GenBank/DDBJ databases">
        <authorList>
            <person name="Gutierrez-Valencia J."/>
        </authorList>
    </citation>
    <scope>NUCLEOTIDE SEQUENCE</scope>
</reference>
<dbReference type="EMBL" id="CAMGYJ010000009">
    <property type="protein sequence ID" value="CAI0474293.1"/>
    <property type="molecule type" value="Genomic_DNA"/>
</dbReference>
<dbReference type="InterPro" id="IPR006565">
    <property type="entry name" value="BTP"/>
</dbReference>
<dbReference type="GO" id="GO:0046982">
    <property type="term" value="F:protein heterodimerization activity"/>
    <property type="evidence" value="ECO:0007669"/>
    <property type="project" value="InterPro"/>
</dbReference>
<dbReference type="Proteomes" id="UP001154282">
    <property type="component" value="Unassembled WGS sequence"/>
</dbReference>
<feature type="domain" description="Bromodomain associated" evidence="6">
    <location>
        <begin position="122"/>
        <end position="192"/>
    </location>
</feature>
<dbReference type="Pfam" id="PF07524">
    <property type="entry name" value="Bromo_TP"/>
    <property type="match status" value="1"/>
</dbReference>